<protein>
    <recommendedName>
        <fullName evidence="4">Membrane protein 6-pyruvoyl-tetrahydropterin synthase-related domain-containing protein</fullName>
    </recommendedName>
</protein>
<proteinExistence type="predicted"/>
<feature type="transmembrane region" description="Helical" evidence="1">
    <location>
        <begin position="521"/>
        <end position="540"/>
    </location>
</feature>
<keyword evidence="1" id="KW-0472">Membrane</keyword>
<feature type="transmembrane region" description="Helical" evidence="1">
    <location>
        <begin position="12"/>
        <end position="32"/>
    </location>
</feature>
<feature type="transmembrane region" description="Helical" evidence="1">
    <location>
        <begin position="188"/>
        <end position="214"/>
    </location>
</feature>
<feature type="transmembrane region" description="Helical" evidence="1">
    <location>
        <begin position="348"/>
        <end position="368"/>
    </location>
</feature>
<feature type="transmembrane region" description="Helical" evidence="1">
    <location>
        <begin position="226"/>
        <end position="252"/>
    </location>
</feature>
<accession>A0A0R2FKF3</accession>
<feature type="transmembrane region" description="Helical" evidence="1">
    <location>
        <begin position="134"/>
        <end position="152"/>
    </location>
</feature>
<evidence type="ECO:0000313" key="3">
    <source>
        <dbReference type="Proteomes" id="UP000051727"/>
    </source>
</evidence>
<reference evidence="2 3" key="1">
    <citation type="journal article" date="2015" name="Genome Announc.">
        <title>Expanding the biotechnology potential of lactobacilli through comparative genomics of 213 strains and associated genera.</title>
        <authorList>
            <person name="Sun Z."/>
            <person name="Harris H.M."/>
            <person name="McCann A."/>
            <person name="Guo C."/>
            <person name="Argimon S."/>
            <person name="Zhang W."/>
            <person name="Yang X."/>
            <person name="Jeffery I.B."/>
            <person name="Cooney J.C."/>
            <person name="Kagawa T.F."/>
            <person name="Liu W."/>
            <person name="Song Y."/>
            <person name="Salvetti E."/>
            <person name="Wrobel A."/>
            <person name="Rasinkangas P."/>
            <person name="Parkhill J."/>
            <person name="Rea M.C."/>
            <person name="O'Sullivan O."/>
            <person name="Ritari J."/>
            <person name="Douillard F.P."/>
            <person name="Paul Ross R."/>
            <person name="Yang R."/>
            <person name="Briner A.E."/>
            <person name="Felis G.E."/>
            <person name="de Vos W.M."/>
            <person name="Barrangou R."/>
            <person name="Klaenhammer T.R."/>
            <person name="Caufield P.W."/>
            <person name="Cui Y."/>
            <person name="Zhang H."/>
            <person name="O'Toole P.W."/>
        </authorList>
    </citation>
    <scope>NUCLEOTIDE SEQUENCE [LARGE SCALE GENOMIC DNA]</scope>
    <source>
        <strain evidence="2 3">ATCC 27304</strain>
    </source>
</reference>
<dbReference type="AlphaFoldDB" id="A0A0R2FKF3"/>
<keyword evidence="1" id="KW-1133">Transmembrane helix</keyword>
<evidence type="ECO:0000256" key="1">
    <source>
        <dbReference type="SAM" id="Phobius"/>
    </source>
</evidence>
<gene>
    <name evidence="2" type="ORF">IV36_GL000422</name>
</gene>
<dbReference type="OrthoDB" id="2257846at2"/>
<feature type="transmembrane region" description="Helical" evidence="1">
    <location>
        <begin position="286"/>
        <end position="306"/>
    </location>
</feature>
<feature type="transmembrane region" description="Helical" evidence="1">
    <location>
        <begin position="159"/>
        <end position="176"/>
    </location>
</feature>
<dbReference type="STRING" id="1618.IV36_GL000422"/>
<name>A0A0R2FKF3_9LACO</name>
<feature type="transmembrane region" description="Helical" evidence="1">
    <location>
        <begin position="380"/>
        <end position="401"/>
    </location>
</feature>
<comment type="caution">
    <text evidence="2">The sequence shown here is derived from an EMBL/GenBank/DDBJ whole genome shotgun (WGS) entry which is preliminary data.</text>
</comment>
<dbReference type="PATRIC" id="fig|1618.3.peg.422"/>
<feature type="transmembrane region" description="Helical" evidence="1">
    <location>
        <begin position="313"/>
        <end position="333"/>
    </location>
</feature>
<evidence type="ECO:0000313" key="2">
    <source>
        <dbReference type="EMBL" id="KRN29105.1"/>
    </source>
</evidence>
<organism evidence="2 3">
    <name type="scientific">Liquorilactobacillus mali</name>
    <dbReference type="NCBI Taxonomy" id="1618"/>
    <lineage>
        <taxon>Bacteria</taxon>
        <taxon>Bacillati</taxon>
        <taxon>Bacillota</taxon>
        <taxon>Bacilli</taxon>
        <taxon>Lactobacillales</taxon>
        <taxon>Lactobacillaceae</taxon>
        <taxon>Liquorilactobacillus</taxon>
    </lineage>
</organism>
<dbReference type="Proteomes" id="UP000051727">
    <property type="component" value="Unassembled WGS sequence"/>
</dbReference>
<sequence length="558" mass="63269">MIIYKHIRKWQRVYVILLFFILAIITTVPAFLGDYFKVTYDGGVHLTRWEAVYQALKHGKLPVLVNFIGFQGISNAYTGLYPWVTSLLFILPRFIFTANPIAALFCGFVLLNFLTQIAAYFMMREFTASKLINLVGVCFYQFSAYHMGIMFARNAMGEAIAYAILPVVLTGCLRIWRRERWGGLVLGAGMGALINTHILSVLIVCTLLTIAEVVRVFTRKINLGELHLFCMAVGIAVLTSLYTIVNILTLYMNNRNINTPGHGLSPVGGWQVLQALFANSIEDTPIIFNIGLVETGMLIFLGIMMLVKHSGNWRFWTMIALGIFFCTLSWLPLQKSIFVNSFFGNIQFLGRMLAFVSLFLAVSVTVFFEENKVLDNNKIVLSVLLIPLVLMSISAVYSYHITKNDDPTRYYISTSKEYKKLVNKQATGGDYIINYSQVKGKVSTVANLKKIEKYNSLSFDFNNTSQNKKERNFLLVIYKGLSYHISVNHKKVNASAPIFRTILKPGINHIKISMAAGIREYLTFSIMLLSNIIVFYILLFRGKGIRICGKKEFFKKQH</sequence>
<keyword evidence="1" id="KW-0812">Transmembrane</keyword>
<evidence type="ECO:0008006" key="4">
    <source>
        <dbReference type="Google" id="ProtNLM"/>
    </source>
</evidence>
<dbReference type="RefSeq" id="WP_056991451.1">
    <property type="nucleotide sequence ID" value="NZ_JQAR01000013.1"/>
</dbReference>
<dbReference type="EMBL" id="JQAR01000013">
    <property type="protein sequence ID" value="KRN29105.1"/>
    <property type="molecule type" value="Genomic_DNA"/>
</dbReference>